<evidence type="ECO:0000256" key="2">
    <source>
        <dbReference type="ARBA" id="ARBA00022679"/>
    </source>
</evidence>
<comment type="caution">
    <text evidence="6">The sequence shown here is derived from an EMBL/GenBank/DDBJ whole genome shotgun (WGS) entry which is preliminary data.</text>
</comment>
<evidence type="ECO:0000259" key="5">
    <source>
        <dbReference type="Pfam" id="PF12146"/>
    </source>
</evidence>
<keyword evidence="6" id="KW-0031">Aminopeptidase</keyword>
<dbReference type="AlphaFoldDB" id="A0A2P6QK89"/>
<sequence>MASNALHLFPSRFSSILRCNLTSSFSINPSKMTRRLAVSTRRTSSMTATGENKSQPLEQERVSLKNFFDQAKDLVTSDVGPPHWFSPLDCGHPLHNSPLLLFLPGIDGTGLGLIMHHQKLGKIFEVLCLHIPPKDRTPFTVKLVERTIRSEHHRSPNRPIYLVGESLGACISLSVASRNPDIDLVLILANPATSFSRSPLQPILPLLQFMANLPNHSLPHVVSSTAGAMADLDKGVGVGAELLLTSFDPSLLLYYATALHNSNLQVLADILPIQTLLWKLEMINSASPYANSRLHAVKAQTLILSSGRDPLLPSQKEGLRLQRLLANCEICTFQDCSHFLFLEDAFDLVTVIKQVGVYRRSKERDFVSDYIPPSPSELRTLRDNNRWVILSQPRWWINIMSPVMLSTLADGTIVRGFAGIPSEGPVLHLWEQKGIHLRGIAHPMMFMKLKQGNLVELPFSDYFRLMGAVPVSGKNFFKLLSTKSHILLYPGGIREALHRKGEAYMLFWPERSEFVRMAARFGAKIVPFGTVGEDDFFDILLDYEDQMKIPFLKKYIDALSDEVGKLRTTVDGEVGNQDVYFPGILPKYPGRFYYFFGKTIETDGRKQELRDRQKAQELYLQVKSEVENCIAYLQEKRESDPYRSLVSRLLFQARHGFTSEVPAFDLD</sequence>
<accession>A0A2P6QK89</accession>
<dbReference type="Gramene" id="PRQ34587">
    <property type="protein sequence ID" value="PRQ34587"/>
    <property type="gene ID" value="RchiOBHm_Chr5g0070681"/>
</dbReference>
<dbReference type="CDD" id="cd07987">
    <property type="entry name" value="LPLAT_MGAT-like"/>
    <property type="match status" value="1"/>
</dbReference>
<comment type="similarity">
    <text evidence="1">Belongs to the diacylglycerol acyltransferase family.</text>
</comment>
<keyword evidence="2 6" id="KW-0808">Transferase</keyword>
<keyword evidence="3 6" id="KW-0012">Acyltransferase</keyword>
<evidence type="ECO:0000256" key="4">
    <source>
        <dbReference type="SAM" id="MobiDB-lite"/>
    </source>
</evidence>
<evidence type="ECO:0000256" key="1">
    <source>
        <dbReference type="ARBA" id="ARBA00005420"/>
    </source>
</evidence>
<feature type="region of interest" description="Disordered" evidence="4">
    <location>
        <begin position="38"/>
        <end position="57"/>
    </location>
</feature>
<dbReference type="PANTHER" id="PTHR22753">
    <property type="entry name" value="TRANSMEMBRANE PROTEIN 68"/>
    <property type="match status" value="1"/>
</dbReference>
<evidence type="ECO:0000313" key="6">
    <source>
        <dbReference type="EMBL" id="PRQ34587.1"/>
    </source>
</evidence>
<organism evidence="6 7">
    <name type="scientific">Rosa chinensis</name>
    <name type="common">China rose</name>
    <dbReference type="NCBI Taxonomy" id="74649"/>
    <lineage>
        <taxon>Eukaryota</taxon>
        <taxon>Viridiplantae</taxon>
        <taxon>Streptophyta</taxon>
        <taxon>Embryophyta</taxon>
        <taxon>Tracheophyta</taxon>
        <taxon>Spermatophyta</taxon>
        <taxon>Magnoliopsida</taxon>
        <taxon>eudicotyledons</taxon>
        <taxon>Gunneridae</taxon>
        <taxon>Pentapetalae</taxon>
        <taxon>rosids</taxon>
        <taxon>fabids</taxon>
        <taxon>Rosales</taxon>
        <taxon>Rosaceae</taxon>
        <taxon>Rosoideae</taxon>
        <taxon>Rosoideae incertae sedis</taxon>
        <taxon>Rosa</taxon>
    </lineage>
</organism>
<dbReference type="OMA" id="CEIRMFD"/>
<feature type="domain" description="Serine aminopeptidase S33" evidence="5">
    <location>
        <begin position="153"/>
        <end position="343"/>
    </location>
</feature>
<dbReference type="Pfam" id="PF12146">
    <property type="entry name" value="Hydrolase_4"/>
    <property type="match status" value="1"/>
</dbReference>
<feature type="compositionally biased region" description="Polar residues" evidence="4">
    <location>
        <begin position="40"/>
        <end position="57"/>
    </location>
</feature>
<dbReference type="GO" id="GO:0016020">
    <property type="term" value="C:membrane"/>
    <property type="evidence" value="ECO:0007669"/>
    <property type="project" value="TreeGrafter"/>
</dbReference>
<dbReference type="InterPro" id="IPR022742">
    <property type="entry name" value="Hydrolase_4"/>
</dbReference>
<keyword evidence="6" id="KW-0378">Hydrolase</keyword>
<dbReference type="Proteomes" id="UP000238479">
    <property type="component" value="Chromosome 5"/>
</dbReference>
<dbReference type="GO" id="GO:0019432">
    <property type="term" value="P:triglyceride biosynthetic process"/>
    <property type="evidence" value="ECO:0007669"/>
    <property type="project" value="UniProtKB-ARBA"/>
</dbReference>
<keyword evidence="6" id="KW-0645">Protease</keyword>
<dbReference type="STRING" id="74649.A0A2P6QK89"/>
<dbReference type="EMBL" id="PDCK01000043">
    <property type="protein sequence ID" value="PRQ34587.1"/>
    <property type="molecule type" value="Genomic_DNA"/>
</dbReference>
<evidence type="ECO:0000256" key="3">
    <source>
        <dbReference type="ARBA" id="ARBA00023315"/>
    </source>
</evidence>
<gene>
    <name evidence="6" type="ORF">RchiOBHm_Chr5g0070681</name>
</gene>
<name>A0A2P6QK89_ROSCH</name>
<dbReference type="GO" id="GO:0004144">
    <property type="term" value="F:diacylglycerol O-acyltransferase activity"/>
    <property type="evidence" value="ECO:0007669"/>
    <property type="project" value="UniProtKB-ARBA"/>
</dbReference>
<evidence type="ECO:0000313" key="7">
    <source>
        <dbReference type="Proteomes" id="UP000238479"/>
    </source>
</evidence>
<dbReference type="InterPro" id="IPR007130">
    <property type="entry name" value="DAGAT"/>
</dbReference>
<dbReference type="Gene3D" id="3.40.50.1820">
    <property type="entry name" value="alpha/beta hydrolase"/>
    <property type="match status" value="1"/>
</dbReference>
<protein>
    <submittedName>
        <fullName evidence="6">Putative diacylglycerol acyltransferase, serine aminopeptidase, S33, alpha/Beta hydrolase</fullName>
    </submittedName>
</protein>
<reference evidence="6 7" key="1">
    <citation type="journal article" date="2018" name="Nat. Genet.">
        <title>The Rosa genome provides new insights in the design of modern roses.</title>
        <authorList>
            <person name="Bendahmane M."/>
        </authorList>
    </citation>
    <scope>NUCLEOTIDE SEQUENCE [LARGE SCALE GENOMIC DNA]</scope>
    <source>
        <strain evidence="7">cv. Old Blush</strain>
    </source>
</reference>
<dbReference type="PANTHER" id="PTHR22753:SF24">
    <property type="entry name" value="ESTERASE_LIPASE_THIOESTERASE FAMILY PROTEIN"/>
    <property type="match status" value="1"/>
</dbReference>
<proteinExistence type="inferred from homology"/>
<keyword evidence="7" id="KW-1185">Reference proteome</keyword>
<dbReference type="GO" id="GO:0004177">
    <property type="term" value="F:aminopeptidase activity"/>
    <property type="evidence" value="ECO:0007669"/>
    <property type="project" value="UniProtKB-KW"/>
</dbReference>
<dbReference type="Pfam" id="PF03982">
    <property type="entry name" value="DAGAT"/>
    <property type="match status" value="1"/>
</dbReference>
<dbReference type="SUPFAM" id="SSF53474">
    <property type="entry name" value="alpha/beta-Hydrolases"/>
    <property type="match status" value="1"/>
</dbReference>
<dbReference type="InterPro" id="IPR029058">
    <property type="entry name" value="AB_hydrolase_fold"/>
</dbReference>